<dbReference type="Pfam" id="PF13855">
    <property type="entry name" value="LRR_8"/>
    <property type="match status" value="1"/>
</dbReference>
<organism evidence="11 12">
    <name type="scientific">Rubroshorea leprosula</name>
    <dbReference type="NCBI Taxonomy" id="152421"/>
    <lineage>
        <taxon>Eukaryota</taxon>
        <taxon>Viridiplantae</taxon>
        <taxon>Streptophyta</taxon>
        <taxon>Embryophyta</taxon>
        <taxon>Tracheophyta</taxon>
        <taxon>Spermatophyta</taxon>
        <taxon>Magnoliopsida</taxon>
        <taxon>eudicotyledons</taxon>
        <taxon>Gunneridae</taxon>
        <taxon>Pentapetalae</taxon>
        <taxon>rosids</taxon>
        <taxon>malvids</taxon>
        <taxon>Malvales</taxon>
        <taxon>Dipterocarpaceae</taxon>
        <taxon>Rubroshorea</taxon>
    </lineage>
</organism>
<keyword evidence="3" id="KW-0433">Leucine-rich repeat</keyword>
<dbReference type="InterPro" id="IPR003591">
    <property type="entry name" value="Leu-rich_rpt_typical-subtyp"/>
</dbReference>
<dbReference type="Pfam" id="PF00560">
    <property type="entry name" value="LRR_1"/>
    <property type="match status" value="5"/>
</dbReference>
<keyword evidence="12" id="KW-1185">Reference proteome</keyword>
<dbReference type="FunFam" id="3.80.10.10:FF:000041">
    <property type="entry name" value="LRR receptor-like serine/threonine-protein kinase ERECTA"/>
    <property type="match status" value="1"/>
</dbReference>
<dbReference type="EMBL" id="BPVZ01000021">
    <property type="protein sequence ID" value="GKV04085.1"/>
    <property type="molecule type" value="Genomic_DNA"/>
</dbReference>
<protein>
    <submittedName>
        <fullName evidence="11">Uncharacterized protein</fullName>
    </submittedName>
</protein>
<dbReference type="PRINTS" id="PR00019">
    <property type="entry name" value="LEURICHRPT"/>
</dbReference>
<comment type="similarity">
    <text evidence="2">Belongs to the RLP family.</text>
</comment>
<dbReference type="SUPFAM" id="SSF52047">
    <property type="entry name" value="RNI-like"/>
    <property type="match status" value="1"/>
</dbReference>
<dbReference type="InterPro" id="IPR051502">
    <property type="entry name" value="RLP_Defense_Trigger"/>
</dbReference>
<evidence type="ECO:0000256" key="2">
    <source>
        <dbReference type="ARBA" id="ARBA00009592"/>
    </source>
</evidence>
<dbReference type="SMART" id="SM00369">
    <property type="entry name" value="LRR_TYP"/>
    <property type="match status" value="5"/>
</dbReference>
<comment type="caution">
    <text evidence="11">The sequence shown here is derived from an EMBL/GenBank/DDBJ whole genome shotgun (WGS) entry which is preliminary data.</text>
</comment>
<dbReference type="Proteomes" id="UP001054252">
    <property type="component" value="Unassembled WGS sequence"/>
</dbReference>
<name>A0AAV5IZN3_9ROSI</name>
<evidence type="ECO:0000256" key="5">
    <source>
        <dbReference type="ARBA" id="ARBA00022729"/>
    </source>
</evidence>
<accession>A0AAV5IZN3</accession>
<keyword evidence="5" id="KW-0732">Signal</keyword>
<gene>
    <name evidence="11" type="ORF">SLEP1_g16293</name>
</gene>
<evidence type="ECO:0000313" key="11">
    <source>
        <dbReference type="EMBL" id="GKV04085.1"/>
    </source>
</evidence>
<keyword evidence="6" id="KW-0677">Repeat</keyword>
<proteinExistence type="inferred from homology"/>
<dbReference type="PANTHER" id="PTHR48062:SF21">
    <property type="entry name" value="RECEPTOR-LIKE PROTEIN 12"/>
    <property type="match status" value="1"/>
</dbReference>
<evidence type="ECO:0000256" key="3">
    <source>
        <dbReference type="ARBA" id="ARBA00022614"/>
    </source>
</evidence>
<evidence type="ECO:0000256" key="4">
    <source>
        <dbReference type="ARBA" id="ARBA00022692"/>
    </source>
</evidence>
<evidence type="ECO:0000256" key="6">
    <source>
        <dbReference type="ARBA" id="ARBA00022737"/>
    </source>
</evidence>
<dbReference type="GO" id="GO:0016020">
    <property type="term" value="C:membrane"/>
    <property type="evidence" value="ECO:0007669"/>
    <property type="project" value="UniProtKB-SubCell"/>
</dbReference>
<keyword evidence="10" id="KW-0325">Glycoprotein</keyword>
<keyword evidence="9" id="KW-0675">Receptor</keyword>
<evidence type="ECO:0000256" key="1">
    <source>
        <dbReference type="ARBA" id="ARBA00004479"/>
    </source>
</evidence>
<dbReference type="SUPFAM" id="SSF52075">
    <property type="entry name" value="Outer arm dynein light chain 1"/>
    <property type="match status" value="1"/>
</dbReference>
<evidence type="ECO:0000256" key="7">
    <source>
        <dbReference type="ARBA" id="ARBA00022989"/>
    </source>
</evidence>
<keyword evidence="4" id="KW-0812">Transmembrane</keyword>
<evidence type="ECO:0000313" key="12">
    <source>
        <dbReference type="Proteomes" id="UP001054252"/>
    </source>
</evidence>
<keyword evidence="7" id="KW-1133">Transmembrane helix</keyword>
<dbReference type="PANTHER" id="PTHR48062">
    <property type="entry name" value="RECEPTOR-LIKE PROTEIN 14"/>
    <property type="match status" value="1"/>
</dbReference>
<keyword evidence="8" id="KW-0472">Membrane</keyword>
<evidence type="ECO:0000256" key="8">
    <source>
        <dbReference type="ARBA" id="ARBA00023136"/>
    </source>
</evidence>
<evidence type="ECO:0000256" key="10">
    <source>
        <dbReference type="ARBA" id="ARBA00023180"/>
    </source>
</evidence>
<dbReference type="AlphaFoldDB" id="A0AAV5IZN3"/>
<reference evidence="11 12" key="1">
    <citation type="journal article" date="2021" name="Commun. Biol.">
        <title>The genome of Shorea leprosula (Dipterocarpaceae) highlights the ecological relevance of drought in aseasonal tropical rainforests.</title>
        <authorList>
            <person name="Ng K.K.S."/>
            <person name="Kobayashi M.J."/>
            <person name="Fawcett J.A."/>
            <person name="Hatakeyama M."/>
            <person name="Paape T."/>
            <person name="Ng C.H."/>
            <person name="Ang C.C."/>
            <person name="Tnah L.H."/>
            <person name="Lee C.T."/>
            <person name="Nishiyama T."/>
            <person name="Sese J."/>
            <person name="O'Brien M.J."/>
            <person name="Copetti D."/>
            <person name="Mohd Noor M.I."/>
            <person name="Ong R.C."/>
            <person name="Putra M."/>
            <person name="Sireger I.Z."/>
            <person name="Indrioko S."/>
            <person name="Kosugi Y."/>
            <person name="Izuno A."/>
            <person name="Isagi Y."/>
            <person name="Lee S.L."/>
            <person name="Shimizu K.K."/>
        </authorList>
    </citation>
    <scope>NUCLEOTIDE SEQUENCE [LARGE SCALE GENOMIC DNA]</scope>
    <source>
        <strain evidence="11">214</strain>
    </source>
</reference>
<comment type="subcellular location">
    <subcellularLocation>
        <location evidence="1">Membrane</location>
        <topology evidence="1">Single-pass type I membrane protein</topology>
    </subcellularLocation>
</comment>
<dbReference type="InterPro" id="IPR032675">
    <property type="entry name" value="LRR_dom_sf"/>
</dbReference>
<dbReference type="Gene3D" id="3.80.10.10">
    <property type="entry name" value="Ribonuclease Inhibitor"/>
    <property type="match status" value="2"/>
</dbReference>
<evidence type="ECO:0000256" key="9">
    <source>
        <dbReference type="ARBA" id="ARBA00023170"/>
    </source>
</evidence>
<sequence length="399" mass="44287">MTSLKVLSLPGCEFNGTLPAKGLCELTHLKELDISNNNFSGNLPWCFSNLTSLEHLDLSSNQFSGNIALSPFQSLTSIQYLKLSNNQFQIPNSLRPFFNLSKLKNIYAENNQVYDDRDQYSSVPKFQLETIHLSCCGNGGAPPKFLYHQHDLQQVDLSNINLSGDFPNWLLENNTGLETLNLRNNSLSGPLKMPFQSHKNLSSLDLSDNLLHGYIEYDQEIGLYLPCLGSLDISGNFFVGGIPSSFGDMKSLEFLDASNNGLSGEIPEHFAMGCDLLMHLILSNNHLEGQIFPSKHSWKYLGTLRLNGNRFSGKIPVSMLNSSLGGFDISDNYLSGTIPRWLGNITDLETMLMANNNFEGPMPVELCRLSSLTVLDLSGNNISGSLLPCSFTWMVQMHI</sequence>
<dbReference type="InterPro" id="IPR001611">
    <property type="entry name" value="Leu-rich_rpt"/>
</dbReference>